<protein>
    <submittedName>
        <fullName evidence="16">Protein kinase domain</fullName>
    </submittedName>
</protein>
<dbReference type="Pfam" id="PF12819">
    <property type="entry name" value="Malectin_like"/>
    <property type="match status" value="1"/>
</dbReference>
<dbReference type="InterPro" id="IPR001245">
    <property type="entry name" value="Ser-Thr/Tyr_kinase_cat_dom"/>
</dbReference>
<keyword evidence="2" id="KW-0723">Serine/threonine-protein kinase</keyword>
<evidence type="ECO:0000256" key="7">
    <source>
        <dbReference type="ARBA" id="ARBA00022777"/>
    </source>
</evidence>
<dbReference type="InterPro" id="IPR000719">
    <property type="entry name" value="Prot_kinase_dom"/>
</dbReference>
<keyword evidence="5 14" id="KW-0732">Signal</keyword>
<evidence type="ECO:0000256" key="6">
    <source>
        <dbReference type="ARBA" id="ARBA00022741"/>
    </source>
</evidence>
<evidence type="ECO:0000256" key="4">
    <source>
        <dbReference type="ARBA" id="ARBA00022692"/>
    </source>
</evidence>
<evidence type="ECO:0000256" key="13">
    <source>
        <dbReference type="SAM" id="Phobius"/>
    </source>
</evidence>
<feature type="domain" description="Protein kinase" evidence="15">
    <location>
        <begin position="522"/>
        <end position="720"/>
    </location>
</feature>
<comment type="subcellular location">
    <subcellularLocation>
        <location evidence="1">Membrane</location>
        <topology evidence="1">Single-pass type I membrane protein</topology>
    </subcellularLocation>
</comment>
<dbReference type="SUPFAM" id="SSF56112">
    <property type="entry name" value="Protein kinase-like (PK-like)"/>
    <property type="match status" value="1"/>
</dbReference>
<evidence type="ECO:0000256" key="3">
    <source>
        <dbReference type="ARBA" id="ARBA00022679"/>
    </source>
</evidence>
<sequence length="720" mass="78845">MKMEEIRRGPPIHCPSMALLAILLCIFLGSSRPVVLVSASTTTAFSPHDNHLIDCGADNLATLPDGRIFKTDQQAANYLEYDGEHKFSSHSADDVPSALYSTASAFSKEAIYTFSITTAGWHWIRLHFHAFRHDKINLFEANFTVTADNLVLLRNFGPDRSTLAVVKEYLVNVTTEKLEIKFIPENNKVAFVNAIEVVSAPDYLIEDSASNLTGGGQVGGLSSRSYETVYRLNMGGPLLTSSNDTLGRTWENDEKYLNSTLLAKNASVSPSVIKYPDGKSLDKYIAPSLIYASAQQMGDANMASPTFNVTWDFNTTSGFSYLIRLHFCDIVSKSLYQLYFNVFINQQMAVAGMDLSKETMALSTAYYRDIYVDSAVVSEKLKLQIGPNNDKEGDSNAIINGVEILKMNNQVNSLDGFIGADGKKAVAGGSSKTVVAAVGLAMMFGTFVGLGAMVIKWQKRPQDWQKRNSFSSWLLPIHAGDSSFMSSKNSLGSQRTSTFFSSTFGLGRFFSFAELQEATKNFDSSAIIGVGGFGNVYLGVIDDGTKVAVKRGNPQSEQGINEFQTELQMLSKLRHRHLVSLIGYCDENSEMILWAMMWKRKGLLDKIIDPFLVGTINPESMKKFAEAAEKCLADYGVDRPSMGDVLWNLEYALQLQESSAQAKTEETSIIAVGGSVTPAIPDHSPVASPQQTNNTPAQVPVIEDHSGTAMFAQFAALNGR</sequence>
<dbReference type="FunFam" id="3.30.200.20:FF:000039">
    <property type="entry name" value="receptor-like protein kinase FERONIA"/>
    <property type="match status" value="1"/>
</dbReference>
<dbReference type="GO" id="GO:0004714">
    <property type="term" value="F:transmembrane receptor protein tyrosine kinase activity"/>
    <property type="evidence" value="ECO:0007669"/>
    <property type="project" value="InterPro"/>
</dbReference>
<dbReference type="FunFam" id="2.60.120.430:FF:000001">
    <property type="entry name" value="Receptor-like protein kinase FERONIA"/>
    <property type="match status" value="1"/>
</dbReference>
<organism evidence="16 17">
    <name type="scientific">Dillenia turbinata</name>
    <dbReference type="NCBI Taxonomy" id="194707"/>
    <lineage>
        <taxon>Eukaryota</taxon>
        <taxon>Viridiplantae</taxon>
        <taxon>Streptophyta</taxon>
        <taxon>Embryophyta</taxon>
        <taxon>Tracheophyta</taxon>
        <taxon>Spermatophyta</taxon>
        <taxon>Magnoliopsida</taxon>
        <taxon>eudicotyledons</taxon>
        <taxon>Gunneridae</taxon>
        <taxon>Pentapetalae</taxon>
        <taxon>Dilleniales</taxon>
        <taxon>Dilleniaceae</taxon>
        <taxon>Dillenia</taxon>
    </lineage>
</organism>
<keyword evidence="6 12" id="KW-0547">Nucleotide-binding</keyword>
<keyword evidence="4 13" id="KW-0812">Transmembrane</keyword>
<dbReference type="Pfam" id="PF07714">
    <property type="entry name" value="PK_Tyr_Ser-Thr"/>
    <property type="match status" value="1"/>
</dbReference>
<evidence type="ECO:0000256" key="9">
    <source>
        <dbReference type="ARBA" id="ARBA00022989"/>
    </source>
</evidence>
<dbReference type="InterPro" id="IPR017441">
    <property type="entry name" value="Protein_kinase_ATP_BS"/>
</dbReference>
<feature type="transmembrane region" description="Helical" evidence="13">
    <location>
        <begin position="434"/>
        <end position="457"/>
    </location>
</feature>
<keyword evidence="3" id="KW-0808">Transferase</keyword>
<dbReference type="PANTHER" id="PTHR34590:SF10">
    <property type="entry name" value="RECEPTOR-LIKE PROTEIN KINASE HERK 1"/>
    <property type="match status" value="1"/>
</dbReference>
<dbReference type="Gene3D" id="2.60.120.430">
    <property type="entry name" value="Galactose-binding lectin"/>
    <property type="match status" value="2"/>
</dbReference>
<evidence type="ECO:0000259" key="15">
    <source>
        <dbReference type="PROSITE" id="PS50011"/>
    </source>
</evidence>
<keyword evidence="11" id="KW-0325">Glycoprotein</keyword>
<evidence type="ECO:0000256" key="2">
    <source>
        <dbReference type="ARBA" id="ARBA00022527"/>
    </source>
</evidence>
<proteinExistence type="predicted"/>
<evidence type="ECO:0000313" key="16">
    <source>
        <dbReference type="EMBL" id="KAK6916603.1"/>
    </source>
</evidence>
<feature type="binding site" evidence="12">
    <location>
        <position position="550"/>
    </location>
    <ligand>
        <name>ATP</name>
        <dbReference type="ChEBI" id="CHEBI:30616"/>
    </ligand>
</feature>
<feature type="chain" id="PRO_5043025866" evidence="14">
    <location>
        <begin position="32"/>
        <end position="720"/>
    </location>
</feature>
<keyword evidence="10 13" id="KW-0472">Membrane</keyword>
<dbReference type="InterPro" id="IPR024788">
    <property type="entry name" value="Malectin-like_Carb-bd_dom"/>
</dbReference>
<evidence type="ECO:0000256" key="14">
    <source>
        <dbReference type="SAM" id="SignalP"/>
    </source>
</evidence>
<dbReference type="EMBL" id="JBAMMX010000024">
    <property type="protein sequence ID" value="KAK6916603.1"/>
    <property type="molecule type" value="Genomic_DNA"/>
</dbReference>
<keyword evidence="8 12" id="KW-0067">ATP-binding</keyword>
<gene>
    <name evidence="16" type="ORF">RJ641_019464</name>
</gene>
<dbReference type="PROSITE" id="PS00107">
    <property type="entry name" value="PROTEIN_KINASE_ATP"/>
    <property type="match status" value="1"/>
</dbReference>
<keyword evidence="7 16" id="KW-0418">Kinase</keyword>
<dbReference type="InterPro" id="IPR011009">
    <property type="entry name" value="Kinase-like_dom_sf"/>
</dbReference>
<evidence type="ECO:0000256" key="5">
    <source>
        <dbReference type="ARBA" id="ARBA00022729"/>
    </source>
</evidence>
<dbReference type="PROSITE" id="PS50011">
    <property type="entry name" value="PROTEIN_KINASE_DOM"/>
    <property type="match status" value="1"/>
</dbReference>
<evidence type="ECO:0000256" key="8">
    <source>
        <dbReference type="ARBA" id="ARBA00022840"/>
    </source>
</evidence>
<keyword evidence="9 13" id="KW-1133">Transmembrane helix</keyword>
<dbReference type="GO" id="GO:0004674">
    <property type="term" value="F:protein serine/threonine kinase activity"/>
    <property type="evidence" value="ECO:0007669"/>
    <property type="project" value="UniProtKB-KW"/>
</dbReference>
<dbReference type="Proteomes" id="UP001370490">
    <property type="component" value="Unassembled WGS sequence"/>
</dbReference>
<evidence type="ECO:0000256" key="12">
    <source>
        <dbReference type="PROSITE-ProRule" id="PRU10141"/>
    </source>
</evidence>
<comment type="caution">
    <text evidence="16">The sequence shown here is derived from an EMBL/GenBank/DDBJ whole genome shotgun (WGS) entry which is preliminary data.</text>
</comment>
<evidence type="ECO:0000256" key="11">
    <source>
        <dbReference type="ARBA" id="ARBA00023180"/>
    </source>
</evidence>
<evidence type="ECO:0000256" key="10">
    <source>
        <dbReference type="ARBA" id="ARBA00023136"/>
    </source>
</evidence>
<dbReference type="Gene3D" id="3.30.200.20">
    <property type="entry name" value="Phosphorylase Kinase, domain 1"/>
    <property type="match status" value="1"/>
</dbReference>
<reference evidence="16 17" key="1">
    <citation type="submission" date="2023-12" db="EMBL/GenBank/DDBJ databases">
        <title>A high-quality genome assembly for Dillenia turbinata (Dilleniales).</title>
        <authorList>
            <person name="Chanderbali A."/>
        </authorList>
    </citation>
    <scope>NUCLEOTIDE SEQUENCE [LARGE SCALE GENOMIC DNA]</scope>
    <source>
        <strain evidence="16">LSX21</strain>
        <tissue evidence="16">Leaf</tissue>
    </source>
</reference>
<evidence type="ECO:0000313" key="17">
    <source>
        <dbReference type="Proteomes" id="UP001370490"/>
    </source>
</evidence>
<dbReference type="GO" id="GO:0005524">
    <property type="term" value="F:ATP binding"/>
    <property type="evidence" value="ECO:0007669"/>
    <property type="project" value="UniProtKB-UniRule"/>
</dbReference>
<keyword evidence="17" id="KW-1185">Reference proteome</keyword>
<dbReference type="AlphaFoldDB" id="A0AAN8UVD7"/>
<feature type="signal peptide" evidence="14">
    <location>
        <begin position="1"/>
        <end position="31"/>
    </location>
</feature>
<dbReference type="PANTHER" id="PTHR34590">
    <property type="entry name" value="OS03G0124300 PROTEIN-RELATED"/>
    <property type="match status" value="1"/>
</dbReference>
<dbReference type="InterPro" id="IPR045272">
    <property type="entry name" value="ANXUR1/2-like"/>
</dbReference>
<dbReference type="GO" id="GO:0016020">
    <property type="term" value="C:membrane"/>
    <property type="evidence" value="ECO:0007669"/>
    <property type="project" value="UniProtKB-SubCell"/>
</dbReference>
<accession>A0AAN8UVD7</accession>
<evidence type="ECO:0000256" key="1">
    <source>
        <dbReference type="ARBA" id="ARBA00004479"/>
    </source>
</evidence>
<name>A0AAN8UVD7_9MAGN</name>
<dbReference type="FunFam" id="2.60.120.430:FF:000005">
    <property type="entry name" value="Putative receptor-like protein kinase"/>
    <property type="match status" value="1"/>
</dbReference>